<dbReference type="InterPro" id="IPR019538">
    <property type="entry name" value="PSMD5"/>
</dbReference>
<dbReference type="PANTHER" id="PTHR13554:SF10">
    <property type="entry name" value="26S PROTEASOME NON-ATPASE REGULATORY SUBUNIT 5"/>
    <property type="match status" value="1"/>
</dbReference>
<dbReference type="Gene3D" id="1.25.10.10">
    <property type="entry name" value="Leucine-rich Repeat Variant"/>
    <property type="match status" value="1"/>
</dbReference>
<protein>
    <recommendedName>
        <fullName evidence="3">26S proteasome non-ATPase regulatory subunit 5</fullName>
    </recommendedName>
</protein>
<dbReference type="SUPFAM" id="SSF48371">
    <property type="entry name" value="ARM repeat"/>
    <property type="match status" value="1"/>
</dbReference>
<dbReference type="GO" id="GO:0005829">
    <property type="term" value="C:cytosol"/>
    <property type="evidence" value="ECO:0007669"/>
    <property type="project" value="TreeGrafter"/>
</dbReference>
<reference evidence="2" key="1">
    <citation type="journal article" date="2018" name="Nat. Microbiol.">
        <title>Leveraging single-cell genomics to expand the fungal tree of life.</title>
        <authorList>
            <person name="Ahrendt S.R."/>
            <person name="Quandt C.A."/>
            <person name="Ciobanu D."/>
            <person name="Clum A."/>
            <person name="Salamov A."/>
            <person name="Andreopoulos B."/>
            <person name="Cheng J.F."/>
            <person name="Woyke T."/>
            <person name="Pelin A."/>
            <person name="Henrissat B."/>
            <person name="Reynolds N.K."/>
            <person name="Benny G.L."/>
            <person name="Smith M.E."/>
            <person name="James T.Y."/>
            <person name="Grigoriev I.V."/>
        </authorList>
    </citation>
    <scope>NUCLEOTIDE SEQUENCE [LARGE SCALE GENOMIC DNA]</scope>
    <source>
        <strain evidence="2">CSF55</strain>
    </source>
</reference>
<dbReference type="EMBL" id="ML004974">
    <property type="protein sequence ID" value="RKP21237.1"/>
    <property type="molecule type" value="Genomic_DNA"/>
</dbReference>
<dbReference type="Pfam" id="PF10508">
    <property type="entry name" value="Proteasom_PSMB"/>
    <property type="match status" value="1"/>
</dbReference>
<organism evidence="1 2">
    <name type="scientific">Rozella allomycis (strain CSF55)</name>
    <dbReference type="NCBI Taxonomy" id="988480"/>
    <lineage>
        <taxon>Eukaryota</taxon>
        <taxon>Fungi</taxon>
        <taxon>Fungi incertae sedis</taxon>
        <taxon>Cryptomycota</taxon>
        <taxon>Cryptomycota incertae sedis</taxon>
        <taxon>Rozella</taxon>
    </lineage>
</organism>
<proteinExistence type="predicted"/>
<evidence type="ECO:0008006" key="3">
    <source>
        <dbReference type="Google" id="ProtNLM"/>
    </source>
</evidence>
<dbReference type="PANTHER" id="PTHR13554">
    <property type="entry name" value="26S PROTEASOME NON-ATPASE REGULATORY SUBUNIT 5-RELATED"/>
    <property type="match status" value="1"/>
</dbReference>
<gene>
    <name evidence="1" type="ORF">ROZALSC1DRAFT_27337</name>
</gene>
<dbReference type="AlphaFoldDB" id="A0A4P9YNG1"/>
<dbReference type="GO" id="GO:0043248">
    <property type="term" value="P:proteasome assembly"/>
    <property type="evidence" value="ECO:0007669"/>
    <property type="project" value="InterPro"/>
</dbReference>
<name>A0A4P9YNG1_ROZAC</name>
<dbReference type="InterPro" id="IPR011989">
    <property type="entry name" value="ARM-like"/>
</dbReference>
<accession>A0A4P9YNG1</accession>
<evidence type="ECO:0000313" key="2">
    <source>
        <dbReference type="Proteomes" id="UP000281549"/>
    </source>
</evidence>
<evidence type="ECO:0000313" key="1">
    <source>
        <dbReference type="EMBL" id="RKP21237.1"/>
    </source>
</evidence>
<dbReference type="Proteomes" id="UP000281549">
    <property type="component" value="Unassembled WGS sequence"/>
</dbReference>
<sequence length="340" mass="38894">MHYPSKEEIQALSFVEIYTQQKELLYTALNDFQSDIRYEALKCCFKLFDDAAGINYVDEEFVLNLISHIKDEDWGDKVVSFLAKLGSLRDQIIYFRIMDLFGQLSCVNPEWGNSLGLLQTFPEKIIKEDLLTQMNAIELCNQCANLIVQNNAWSAIGSICSDIETAVIVRNIKIQGKDMISRLITECIKSVAEKRSACLLSLENIFNCRGLISSGSEFCRALYYEIGCETSALSFLLSIATNPDDDIRIPAFKVLFSLCHFDWAVTDMVNKNDYFEYLLNRDRDTTKTGTIWKYDIIKKLWEHPMAASLFSPGRLFHLKTYVQQGAYFLPKDLLVSTETS</sequence>
<dbReference type="InterPro" id="IPR016024">
    <property type="entry name" value="ARM-type_fold"/>
</dbReference>